<gene>
    <name evidence="2" type="ORF">DERP_011670</name>
</gene>
<accession>A0ABQ8J363</accession>
<evidence type="ECO:0000256" key="1">
    <source>
        <dbReference type="SAM" id="Phobius"/>
    </source>
</evidence>
<feature type="non-terminal residue" evidence="2">
    <location>
        <position position="127"/>
    </location>
</feature>
<keyword evidence="1" id="KW-0812">Transmembrane</keyword>
<dbReference type="Proteomes" id="UP000887458">
    <property type="component" value="Unassembled WGS sequence"/>
</dbReference>
<comment type="caution">
    <text evidence="2">The sequence shown here is derived from an EMBL/GenBank/DDBJ whole genome shotgun (WGS) entry which is preliminary data.</text>
</comment>
<sequence>FLGKITDQYSNICELLISIILFGLFWYLNDFDGYNMKQDMNVDLKQMEKIIENEIANQEKNDDDDQISPTTLYSMSIKYNSHYQLNRDGGLQWAVGFGSFFGNFLQILLQFYVQQLFQKLFPFEQYK</sequence>
<feature type="non-terminal residue" evidence="2">
    <location>
        <position position="1"/>
    </location>
</feature>
<keyword evidence="1" id="KW-1133">Transmembrane helix</keyword>
<keyword evidence="1" id="KW-0472">Membrane</keyword>
<reference evidence="2 3" key="2">
    <citation type="journal article" date="2022" name="Mol. Biol. Evol.">
        <title>Comparative Genomics Reveals Insights into the Divergent Evolution of Astigmatic Mites and Household Pest Adaptations.</title>
        <authorList>
            <person name="Xiong Q."/>
            <person name="Wan A.T."/>
            <person name="Liu X."/>
            <person name="Fung C.S."/>
            <person name="Xiao X."/>
            <person name="Malainual N."/>
            <person name="Hou J."/>
            <person name="Wang L."/>
            <person name="Wang M."/>
            <person name="Yang K.Y."/>
            <person name="Cui Y."/>
            <person name="Leung E.L."/>
            <person name="Nong W."/>
            <person name="Shin S.K."/>
            <person name="Au S.W."/>
            <person name="Jeong K.Y."/>
            <person name="Chew F.T."/>
            <person name="Hui J.H."/>
            <person name="Leung T.F."/>
            <person name="Tungtrongchitr A."/>
            <person name="Zhong N."/>
            <person name="Liu Z."/>
            <person name="Tsui S.K."/>
        </authorList>
    </citation>
    <scope>NUCLEOTIDE SEQUENCE [LARGE SCALE GENOMIC DNA]</scope>
    <source>
        <strain evidence="2">Derp</strain>
    </source>
</reference>
<evidence type="ECO:0000313" key="3">
    <source>
        <dbReference type="Proteomes" id="UP000887458"/>
    </source>
</evidence>
<protein>
    <submittedName>
        <fullName evidence="2">Uncharacterized protein</fullName>
    </submittedName>
</protein>
<feature type="transmembrane region" description="Helical" evidence="1">
    <location>
        <begin position="12"/>
        <end position="28"/>
    </location>
</feature>
<keyword evidence="3" id="KW-1185">Reference proteome</keyword>
<dbReference type="EMBL" id="NJHN03000083">
    <property type="protein sequence ID" value="KAH9416943.1"/>
    <property type="molecule type" value="Genomic_DNA"/>
</dbReference>
<reference evidence="2 3" key="1">
    <citation type="journal article" date="2018" name="J. Allergy Clin. Immunol.">
        <title>High-quality assembly of Dermatophagoides pteronyssinus genome and transcriptome reveals a wide range of novel allergens.</title>
        <authorList>
            <person name="Liu X.Y."/>
            <person name="Yang K.Y."/>
            <person name="Wang M.Q."/>
            <person name="Kwok J.S."/>
            <person name="Zeng X."/>
            <person name="Yang Z."/>
            <person name="Xiao X.J."/>
            <person name="Lau C.P."/>
            <person name="Li Y."/>
            <person name="Huang Z.M."/>
            <person name="Ba J.G."/>
            <person name="Yim A.K."/>
            <person name="Ouyang C.Y."/>
            <person name="Ngai S.M."/>
            <person name="Chan T.F."/>
            <person name="Leung E.L."/>
            <person name="Liu L."/>
            <person name="Liu Z.G."/>
            <person name="Tsui S.K."/>
        </authorList>
    </citation>
    <scope>NUCLEOTIDE SEQUENCE [LARGE SCALE GENOMIC DNA]</scope>
    <source>
        <strain evidence="2">Derp</strain>
    </source>
</reference>
<proteinExistence type="predicted"/>
<name>A0ABQ8J363_DERPT</name>
<feature type="transmembrane region" description="Helical" evidence="1">
    <location>
        <begin position="91"/>
        <end position="113"/>
    </location>
</feature>
<organism evidence="2 3">
    <name type="scientific">Dermatophagoides pteronyssinus</name>
    <name type="common">European house dust mite</name>
    <dbReference type="NCBI Taxonomy" id="6956"/>
    <lineage>
        <taxon>Eukaryota</taxon>
        <taxon>Metazoa</taxon>
        <taxon>Ecdysozoa</taxon>
        <taxon>Arthropoda</taxon>
        <taxon>Chelicerata</taxon>
        <taxon>Arachnida</taxon>
        <taxon>Acari</taxon>
        <taxon>Acariformes</taxon>
        <taxon>Sarcoptiformes</taxon>
        <taxon>Astigmata</taxon>
        <taxon>Psoroptidia</taxon>
        <taxon>Analgoidea</taxon>
        <taxon>Pyroglyphidae</taxon>
        <taxon>Dermatophagoidinae</taxon>
        <taxon>Dermatophagoides</taxon>
    </lineage>
</organism>
<evidence type="ECO:0000313" key="2">
    <source>
        <dbReference type="EMBL" id="KAH9416943.1"/>
    </source>
</evidence>